<gene>
    <name evidence="2" type="ORF">BU26DRAFT_602785</name>
</gene>
<feature type="domain" description="Amidase" evidence="1">
    <location>
        <begin position="180"/>
        <end position="349"/>
    </location>
</feature>
<keyword evidence="3" id="KW-1185">Reference proteome</keyword>
<dbReference type="OrthoDB" id="3792226at2759"/>
<evidence type="ECO:0000313" key="2">
    <source>
        <dbReference type="EMBL" id="KAF2252394.1"/>
    </source>
</evidence>
<dbReference type="GeneID" id="54588708"/>
<dbReference type="PANTHER" id="PTHR46310:SF7">
    <property type="entry name" value="AMIDASE 1"/>
    <property type="match status" value="1"/>
</dbReference>
<dbReference type="SUPFAM" id="SSF75304">
    <property type="entry name" value="Amidase signature (AS) enzymes"/>
    <property type="match status" value="1"/>
</dbReference>
<proteinExistence type="predicted"/>
<dbReference type="InterPro" id="IPR023631">
    <property type="entry name" value="Amidase_dom"/>
</dbReference>
<organism evidence="2 3">
    <name type="scientific">Trematosphaeria pertusa</name>
    <dbReference type="NCBI Taxonomy" id="390896"/>
    <lineage>
        <taxon>Eukaryota</taxon>
        <taxon>Fungi</taxon>
        <taxon>Dikarya</taxon>
        <taxon>Ascomycota</taxon>
        <taxon>Pezizomycotina</taxon>
        <taxon>Dothideomycetes</taxon>
        <taxon>Pleosporomycetidae</taxon>
        <taxon>Pleosporales</taxon>
        <taxon>Massarineae</taxon>
        <taxon>Trematosphaeriaceae</taxon>
        <taxon>Trematosphaeria</taxon>
    </lineage>
</organism>
<dbReference type="Pfam" id="PF01425">
    <property type="entry name" value="Amidase"/>
    <property type="match status" value="1"/>
</dbReference>
<name>A0A6A6IPA7_9PLEO</name>
<accession>A0A6A6IPA7</accession>
<dbReference type="Proteomes" id="UP000800094">
    <property type="component" value="Unassembled WGS sequence"/>
</dbReference>
<dbReference type="InterPro" id="IPR036928">
    <property type="entry name" value="AS_sf"/>
</dbReference>
<evidence type="ECO:0000313" key="3">
    <source>
        <dbReference type="Proteomes" id="UP000800094"/>
    </source>
</evidence>
<dbReference type="AlphaFoldDB" id="A0A6A6IPA7"/>
<dbReference type="PANTHER" id="PTHR46310">
    <property type="entry name" value="AMIDASE 1"/>
    <property type="match status" value="1"/>
</dbReference>
<dbReference type="EMBL" id="ML987192">
    <property type="protein sequence ID" value="KAF2252394.1"/>
    <property type="molecule type" value="Genomic_DNA"/>
</dbReference>
<dbReference type="RefSeq" id="XP_033687398.1">
    <property type="nucleotide sequence ID" value="XM_033835378.1"/>
</dbReference>
<protein>
    <submittedName>
        <fullName evidence="2">Amidase signature enzyme</fullName>
    </submittedName>
</protein>
<evidence type="ECO:0000259" key="1">
    <source>
        <dbReference type="Pfam" id="PF01425"/>
    </source>
</evidence>
<dbReference type="Gene3D" id="3.90.1300.10">
    <property type="entry name" value="Amidase signature (AS) domain"/>
    <property type="match status" value="1"/>
</dbReference>
<reference evidence="2" key="1">
    <citation type="journal article" date="2020" name="Stud. Mycol.">
        <title>101 Dothideomycetes genomes: a test case for predicting lifestyles and emergence of pathogens.</title>
        <authorList>
            <person name="Haridas S."/>
            <person name="Albert R."/>
            <person name="Binder M."/>
            <person name="Bloem J."/>
            <person name="Labutti K."/>
            <person name="Salamov A."/>
            <person name="Andreopoulos B."/>
            <person name="Baker S."/>
            <person name="Barry K."/>
            <person name="Bills G."/>
            <person name="Bluhm B."/>
            <person name="Cannon C."/>
            <person name="Castanera R."/>
            <person name="Culley D."/>
            <person name="Daum C."/>
            <person name="Ezra D."/>
            <person name="Gonzalez J."/>
            <person name="Henrissat B."/>
            <person name="Kuo A."/>
            <person name="Liang C."/>
            <person name="Lipzen A."/>
            <person name="Lutzoni F."/>
            <person name="Magnuson J."/>
            <person name="Mondo S."/>
            <person name="Nolan M."/>
            <person name="Ohm R."/>
            <person name="Pangilinan J."/>
            <person name="Park H.-J."/>
            <person name="Ramirez L."/>
            <person name="Alfaro M."/>
            <person name="Sun H."/>
            <person name="Tritt A."/>
            <person name="Yoshinaga Y."/>
            <person name="Zwiers L.-H."/>
            <person name="Turgeon B."/>
            <person name="Goodwin S."/>
            <person name="Spatafora J."/>
            <person name="Crous P."/>
            <person name="Grigoriev I."/>
        </authorList>
    </citation>
    <scope>NUCLEOTIDE SEQUENCE</scope>
    <source>
        <strain evidence="2">CBS 122368</strain>
    </source>
</reference>
<sequence>MAANITFEHQLLFSIESSNYVAFFEEQDPVCPPDFTDAGLVTVIPTPDKSGNIVKDVEEYVHRASEHDDVFCAAFLSSVIVTGDSCEGKLEIEDLPQAWRTTKIACLSTRGSTTIPLPGSYVLKDQRLRQVFRLYDDDVNAFSIAFRHSEANRLSPLRVGGSRHNACCVAVPSRLRFQPSPSKPLHGTRITVKDIFDIEGLRTSLGSREYLKLYPPVSTTAPSIQKLIDLGCHVVGLSQMCSTVLKQDPTQSIEFLAPFNPRADGWQSPSGGSHGQACAVARYDWLDIAIASDSTFSGRMPAQAAGLFSLRPSIGAISTQGMWSGVPHMDTPCFFGRDLSKFRDFARAWYADKLQHAVDKRRPYSVIYFRDFLPTDNVLQMQAFHGLVRDVEGYFGARAKELCIADEWANSPPEEARGRKLTEFIGSEVATRSYVYTFWKRFEPFWNEYRSAFNRKPYVPLPTHVNTWKNAWSVTPAQHQDALARIQVYKHWILNSVLGGNSNTILLAPLGNVRPAYRDEWPGVQGGDQMLWSPLMLSPILGAPELIVPVGEVPYVSRISSRKEFLPVCVSVMGWPGSDLDLIDATLNILRESGRPSEVITGSRMFGQ</sequence>